<gene>
    <name evidence="2" type="ORF">DSM106972_075070</name>
</gene>
<dbReference type="PROSITE" id="PS50883">
    <property type="entry name" value="EAL"/>
    <property type="match status" value="1"/>
</dbReference>
<keyword evidence="3" id="KW-1185">Reference proteome</keyword>
<dbReference type="RefSeq" id="WP_127085594.1">
    <property type="nucleotide sequence ID" value="NZ_RSCL01000024.1"/>
</dbReference>
<dbReference type="AlphaFoldDB" id="A0A3S1CYJ8"/>
<evidence type="ECO:0000313" key="3">
    <source>
        <dbReference type="Proteomes" id="UP000271624"/>
    </source>
</evidence>
<dbReference type="Pfam" id="PF00563">
    <property type="entry name" value="EAL"/>
    <property type="match status" value="1"/>
</dbReference>
<reference evidence="2" key="1">
    <citation type="submission" date="2018-12" db="EMBL/GenBank/DDBJ databases">
        <authorList>
            <person name="Will S."/>
            <person name="Neumann-Schaal M."/>
            <person name="Henke P."/>
        </authorList>
    </citation>
    <scope>NUCLEOTIDE SEQUENCE</scope>
    <source>
        <strain evidence="2">PCC 7102</strain>
    </source>
</reference>
<accession>A0A3S1CYJ8</accession>
<sequence length="257" mass="29255">MQWVDQIHQALENNSFSLYYQPIIPITSTDSNDKHYEVLLRFMDKMGNVTLPMAFIPATERYNIMPAIDRWVISTLFANLGNSRKEKSNICTTKESNRSFIYAINLSGTTINDNKFIDFLSEQLVLHQIPAQAICFEITETVVTANLAQIASKVRAIKELGFRFALDNFGSSMSSWGYLKNLSIDYLKINGTLIKNIVEEKIDIAMVKAINEIAHLMGIKTIAEYVENQEIFETIKTIGIDYTQGHDISKPCPLEIW</sequence>
<dbReference type="PANTHER" id="PTHR33121">
    <property type="entry name" value="CYCLIC DI-GMP PHOSPHODIESTERASE PDEF"/>
    <property type="match status" value="1"/>
</dbReference>
<dbReference type="InterPro" id="IPR050706">
    <property type="entry name" value="Cyclic-di-GMP_PDE-like"/>
</dbReference>
<dbReference type="InterPro" id="IPR001633">
    <property type="entry name" value="EAL_dom"/>
</dbReference>
<dbReference type="Proteomes" id="UP000271624">
    <property type="component" value="Unassembled WGS sequence"/>
</dbReference>
<dbReference type="PANTHER" id="PTHR33121:SF23">
    <property type="entry name" value="CYCLIC DI-GMP PHOSPHODIESTERASE PDEB"/>
    <property type="match status" value="1"/>
</dbReference>
<evidence type="ECO:0000313" key="2">
    <source>
        <dbReference type="EMBL" id="RUT00379.1"/>
    </source>
</evidence>
<proteinExistence type="predicted"/>
<comment type="caution">
    <text evidence="2">The sequence shown here is derived from an EMBL/GenBank/DDBJ whole genome shotgun (WGS) entry which is preliminary data.</text>
</comment>
<dbReference type="InterPro" id="IPR035919">
    <property type="entry name" value="EAL_sf"/>
</dbReference>
<dbReference type="EMBL" id="RSCL01000024">
    <property type="protein sequence ID" value="RUT00379.1"/>
    <property type="molecule type" value="Genomic_DNA"/>
</dbReference>
<dbReference type="GO" id="GO:0071111">
    <property type="term" value="F:cyclic-guanylate-specific phosphodiesterase activity"/>
    <property type="evidence" value="ECO:0007669"/>
    <property type="project" value="InterPro"/>
</dbReference>
<reference evidence="2" key="2">
    <citation type="journal article" date="2019" name="Genome Biol. Evol.">
        <title>Day and night: Metabolic profiles and evolutionary relationships of six axenic non-marine cyanobacteria.</title>
        <authorList>
            <person name="Will S.E."/>
            <person name="Henke P."/>
            <person name="Boedeker C."/>
            <person name="Huang S."/>
            <person name="Brinkmann H."/>
            <person name="Rohde M."/>
            <person name="Jarek M."/>
            <person name="Friedl T."/>
            <person name="Seufert S."/>
            <person name="Schumacher M."/>
            <person name="Overmann J."/>
            <person name="Neumann-Schaal M."/>
            <person name="Petersen J."/>
        </authorList>
    </citation>
    <scope>NUCLEOTIDE SEQUENCE [LARGE SCALE GENOMIC DNA]</scope>
    <source>
        <strain evidence="2">PCC 7102</strain>
    </source>
</reference>
<dbReference type="Gene3D" id="3.20.20.450">
    <property type="entry name" value="EAL domain"/>
    <property type="match status" value="1"/>
</dbReference>
<dbReference type="SUPFAM" id="SSF141868">
    <property type="entry name" value="EAL domain-like"/>
    <property type="match status" value="1"/>
</dbReference>
<organism evidence="2 3">
    <name type="scientific">Dulcicalothrix desertica PCC 7102</name>
    <dbReference type="NCBI Taxonomy" id="232991"/>
    <lineage>
        <taxon>Bacteria</taxon>
        <taxon>Bacillati</taxon>
        <taxon>Cyanobacteriota</taxon>
        <taxon>Cyanophyceae</taxon>
        <taxon>Nostocales</taxon>
        <taxon>Calotrichaceae</taxon>
        <taxon>Dulcicalothrix</taxon>
    </lineage>
</organism>
<dbReference type="OrthoDB" id="9787983at2"/>
<name>A0A3S1CYJ8_9CYAN</name>
<dbReference type="SMART" id="SM00052">
    <property type="entry name" value="EAL"/>
    <property type="match status" value="1"/>
</dbReference>
<dbReference type="CDD" id="cd01948">
    <property type="entry name" value="EAL"/>
    <property type="match status" value="1"/>
</dbReference>
<protein>
    <recommendedName>
        <fullName evidence="1">EAL domain-containing protein</fullName>
    </recommendedName>
</protein>
<feature type="domain" description="EAL" evidence="1">
    <location>
        <begin position="1"/>
        <end position="257"/>
    </location>
</feature>
<evidence type="ECO:0000259" key="1">
    <source>
        <dbReference type="PROSITE" id="PS50883"/>
    </source>
</evidence>